<evidence type="ECO:0000256" key="1">
    <source>
        <dbReference type="SAM" id="Phobius"/>
    </source>
</evidence>
<dbReference type="EMBL" id="KB632348">
    <property type="protein sequence ID" value="ERL93158.1"/>
    <property type="molecule type" value="Genomic_DNA"/>
</dbReference>
<keyword evidence="1" id="KW-1133">Transmembrane helix</keyword>
<reference evidence="2 3" key="1">
    <citation type="journal article" date="2013" name="Genome Biol.">
        <title>Draft genome of the mountain pine beetle, Dendroctonus ponderosae Hopkins, a major forest pest.</title>
        <authorList>
            <person name="Keeling C.I."/>
            <person name="Yuen M.M."/>
            <person name="Liao N.Y."/>
            <person name="Docking T.R."/>
            <person name="Chan S.K."/>
            <person name="Taylor G.A."/>
            <person name="Palmquist D.L."/>
            <person name="Jackman S.D."/>
            <person name="Nguyen A."/>
            <person name="Li M."/>
            <person name="Henderson H."/>
            <person name="Janes J.K."/>
            <person name="Zhao Y."/>
            <person name="Pandoh P."/>
            <person name="Moore R."/>
            <person name="Sperling F.A."/>
            <person name="Huber D.P."/>
            <person name="Birol I."/>
            <person name="Jones S.J."/>
            <person name="Bohlmann J."/>
        </authorList>
    </citation>
    <scope>NUCLEOTIDE SEQUENCE</scope>
</reference>
<feature type="transmembrane region" description="Helical" evidence="1">
    <location>
        <begin position="6"/>
        <end position="31"/>
    </location>
</feature>
<feature type="non-terminal residue" evidence="2">
    <location>
        <position position="67"/>
    </location>
</feature>
<proteinExistence type="predicted"/>
<keyword evidence="1" id="KW-0472">Membrane</keyword>
<dbReference type="STRING" id="77166.U4UKY8"/>
<sequence>MDGIGFSIALGAIRALAFIYDILTFPIYVLLQRPWQQRQHSRKIKPGKSAFCRCCLNIKVVELVDWD</sequence>
<evidence type="ECO:0000313" key="3">
    <source>
        <dbReference type="Proteomes" id="UP000030742"/>
    </source>
</evidence>
<dbReference type="Proteomes" id="UP000030742">
    <property type="component" value="Unassembled WGS sequence"/>
</dbReference>
<dbReference type="OrthoDB" id="1700726at2759"/>
<organism evidence="2 3">
    <name type="scientific">Dendroctonus ponderosae</name>
    <name type="common">Mountain pine beetle</name>
    <dbReference type="NCBI Taxonomy" id="77166"/>
    <lineage>
        <taxon>Eukaryota</taxon>
        <taxon>Metazoa</taxon>
        <taxon>Ecdysozoa</taxon>
        <taxon>Arthropoda</taxon>
        <taxon>Hexapoda</taxon>
        <taxon>Insecta</taxon>
        <taxon>Pterygota</taxon>
        <taxon>Neoptera</taxon>
        <taxon>Endopterygota</taxon>
        <taxon>Coleoptera</taxon>
        <taxon>Polyphaga</taxon>
        <taxon>Cucujiformia</taxon>
        <taxon>Curculionidae</taxon>
        <taxon>Scolytinae</taxon>
        <taxon>Dendroctonus</taxon>
    </lineage>
</organism>
<dbReference type="AlphaFoldDB" id="U4UKY8"/>
<gene>
    <name evidence="2" type="ORF">D910_10455</name>
</gene>
<accession>U4UKY8</accession>
<keyword evidence="1" id="KW-0812">Transmembrane</keyword>
<name>U4UKY8_DENPD</name>
<protein>
    <submittedName>
        <fullName evidence="2">Uncharacterized protein</fullName>
    </submittedName>
</protein>
<evidence type="ECO:0000313" key="2">
    <source>
        <dbReference type="EMBL" id="ERL93158.1"/>
    </source>
</evidence>